<feature type="compositionally biased region" description="Basic and acidic residues" evidence="4">
    <location>
        <begin position="40"/>
        <end position="51"/>
    </location>
</feature>
<feature type="domain" description="Nephrocystin 3-like N-terminal" evidence="6">
    <location>
        <begin position="368"/>
        <end position="534"/>
    </location>
</feature>
<evidence type="ECO:0000256" key="3">
    <source>
        <dbReference type="PROSITE-ProRule" id="PRU00023"/>
    </source>
</evidence>
<gene>
    <name evidence="7" type="ORF">TGAM01_v204166</name>
</gene>
<feature type="repeat" description="ANK" evidence="3">
    <location>
        <begin position="955"/>
        <end position="987"/>
    </location>
</feature>
<dbReference type="GeneID" id="29980801"/>
<feature type="repeat" description="ANK" evidence="3">
    <location>
        <begin position="922"/>
        <end position="954"/>
    </location>
</feature>
<evidence type="ECO:0000256" key="4">
    <source>
        <dbReference type="SAM" id="MobiDB-lite"/>
    </source>
</evidence>
<feature type="region of interest" description="Disordered" evidence="4">
    <location>
        <begin position="1"/>
        <end position="53"/>
    </location>
</feature>
<feature type="repeat" description="ANK" evidence="3">
    <location>
        <begin position="1138"/>
        <end position="1172"/>
    </location>
</feature>
<dbReference type="SUPFAM" id="SSF52540">
    <property type="entry name" value="P-loop containing nucleoside triphosphate hydrolases"/>
    <property type="match status" value="1"/>
</dbReference>
<dbReference type="Gene3D" id="1.25.40.20">
    <property type="entry name" value="Ankyrin repeat-containing domain"/>
    <property type="match status" value="3"/>
</dbReference>
<dbReference type="PANTHER" id="PTHR24123">
    <property type="entry name" value="ANKYRIN REPEAT-CONTAINING"/>
    <property type="match status" value="1"/>
</dbReference>
<dbReference type="Pfam" id="PF24883">
    <property type="entry name" value="NPHP3_N"/>
    <property type="match status" value="1"/>
</dbReference>
<dbReference type="PRINTS" id="PR01415">
    <property type="entry name" value="ANKYRIN"/>
</dbReference>
<dbReference type="Pfam" id="PF12796">
    <property type="entry name" value="Ank_2"/>
    <property type="match status" value="3"/>
</dbReference>
<name>A0A2P4ZSG7_9HYPO</name>
<accession>A0A2P4ZSG7</accession>
<organism evidence="7 8">
    <name type="scientific">Trichoderma gamsii</name>
    <dbReference type="NCBI Taxonomy" id="398673"/>
    <lineage>
        <taxon>Eukaryota</taxon>
        <taxon>Fungi</taxon>
        <taxon>Dikarya</taxon>
        <taxon>Ascomycota</taxon>
        <taxon>Pezizomycotina</taxon>
        <taxon>Sordariomycetes</taxon>
        <taxon>Hypocreomycetidae</taxon>
        <taxon>Hypocreales</taxon>
        <taxon>Hypocreaceae</taxon>
        <taxon>Trichoderma</taxon>
    </lineage>
</organism>
<dbReference type="SMART" id="SM00248">
    <property type="entry name" value="ANK"/>
    <property type="match status" value="14"/>
</dbReference>
<keyword evidence="8" id="KW-1185">Reference proteome</keyword>
<dbReference type="STRING" id="398673.A0A2P4ZSG7"/>
<dbReference type="InterPro" id="IPR036770">
    <property type="entry name" value="Ankyrin_rpt-contain_sf"/>
</dbReference>
<feature type="repeat" description="ANK" evidence="3">
    <location>
        <begin position="1239"/>
        <end position="1275"/>
    </location>
</feature>
<evidence type="ECO:0000259" key="5">
    <source>
        <dbReference type="Pfam" id="PF17100"/>
    </source>
</evidence>
<feature type="domain" description="NWD NACHT-NTPase N-terminal" evidence="5">
    <location>
        <begin position="66"/>
        <end position="290"/>
    </location>
</feature>
<dbReference type="InterPro" id="IPR056884">
    <property type="entry name" value="NPHP3-like_N"/>
</dbReference>
<protein>
    <submittedName>
        <fullName evidence="7">Uncharacterized protein</fullName>
    </submittedName>
</protein>
<dbReference type="InterPro" id="IPR027417">
    <property type="entry name" value="P-loop_NTPase"/>
</dbReference>
<dbReference type="Pfam" id="PF00023">
    <property type="entry name" value="Ank"/>
    <property type="match status" value="1"/>
</dbReference>
<evidence type="ECO:0000259" key="6">
    <source>
        <dbReference type="Pfam" id="PF24883"/>
    </source>
</evidence>
<dbReference type="InterPro" id="IPR031359">
    <property type="entry name" value="NACHT_N"/>
</dbReference>
<comment type="caution">
    <text evidence="7">The sequence shown here is derived from an EMBL/GenBank/DDBJ whole genome shotgun (WGS) entry which is preliminary data.</text>
</comment>
<dbReference type="InterPro" id="IPR051165">
    <property type="entry name" value="Multifunctional_ANK_Repeat"/>
</dbReference>
<dbReference type="RefSeq" id="XP_024405946.1">
    <property type="nucleotide sequence ID" value="XM_024549361.1"/>
</dbReference>
<keyword evidence="1" id="KW-0677">Repeat</keyword>
<dbReference type="Proteomes" id="UP000054821">
    <property type="component" value="Unassembled WGS sequence"/>
</dbReference>
<feature type="repeat" description="ANK" evidence="3">
    <location>
        <begin position="1105"/>
        <end position="1137"/>
    </location>
</feature>
<evidence type="ECO:0000256" key="2">
    <source>
        <dbReference type="ARBA" id="ARBA00023043"/>
    </source>
</evidence>
<dbReference type="Pfam" id="PF17100">
    <property type="entry name" value="NACHT_N"/>
    <property type="match status" value="1"/>
</dbReference>
<dbReference type="PROSITE" id="PS50088">
    <property type="entry name" value="ANK_REPEAT"/>
    <property type="match status" value="8"/>
</dbReference>
<sequence>MGLRDELRKKFSSGKKSSSSRDARLQQDQATTKLHVSTPPHEHADSKHIEPKPPVQLNFVDAPIHELWNVAYEKLSQQDAKLIQDYEARIQEDLATGLNLGLAPKINARERMEVVLRNKMDKVKRDAWKLQFGDSEIQIAAILPVVASIASKANAYISTALAANPPASLAWGGISVLLPLFLNPSEQAGSLAKGLDYISTLIVRGQLREGLHSRRYALEKMTNSCQSPSLDHLAYKKALEAQYRSILRFQAETYCHFAKNAAYRFGLDAVKWNDWEAMMDDVRSQEDALAALDNLWHDVQYSQESLAVKKQHQESLAAWLTISEDVSSLRKAIAEAQKDRDRADLLSWLCQVDPSQMYNAARDKHEVGTSEWLMENQELLAWEKEDKSLLWIHGKAGSGKSILSSSVIKHLDDKYSSDPLTAVAYFYFSFTDPETQGVDIMLASIIKQILACRPNIPQSALKLKEYKVSGKRPDSQSLTTAINDAIFGFSAVYIVFDALDECPTSSGERKKLLKVLSAILDKAPENLHLLFTSRKESDISAAMKHHLSRPCSHELDLLAYRSTIDDDIGIFIDTILASDDYESWPASVKGEARNLLVEKADGMFQYVRCQFDALSDLSTVAEVHEALQSLPDGLGATYDRMLLNINPKFQYRIIDSLKWLAFSLTPIEVNWLSEIFTFRAEPSQAPDGTEKLFHASDIVKYFSSLVIVADNVVRLAHLSIKEYLISTRITGGPAAAFGLTEIDAHLHLATWCLNYHFLHADDGIYKHIKPEDSFKDKPDDLDSYTSTQWARHLEMVPSKLWPSEIVQMASSALEARSRTLAKMISLDIWFHRGTNVFLVQPIHYITRLGLSNLAMMLLSNGPETNNFFTQEDLDLALVDAAYAGSIELVRRLLDKGANILAEEDVVSTSHEHMMRNFNGSIDRGFALHAAAEGGHLEIVQLLMNKGADINANHGQAGSALHAAARGDYLDIVKFLVDRGADIHARLSMEGSVLASSIHSTNDHCFHFLLSKGALKRDDRETALIRAASVSRWDLCDFLLDQGASIHASDPKGIDQSPLQAACTFSFLGRERGDYTKRINFVQRLLDLGVDINAPGGINGNAPGGINGNALQAACESGDIRLVKILLDRGADVNVRDEFGQDALQYSLRASRDRLDIMKLLLSNGAKVNAQSSQGNALRVACNMRCSKDEISLLLEHSVGIHAGSEDFGIVLEAAAAHGQEWLVRELLERGVGVNEGGDQYGTALQAAYRLNNSEQAQNIVKLLIEHGADVHARGGVYGSALTVAAANLRLPNSSIQQLLDLGVDINDCEELSGITALQAVLENLTDDIEPSKLLERLQFLLERGADANAGTGHYGFALQSAVMARHKSVRIPLYRNVGLEFLLDHYPDINVNAEGGEFGSALQAAAYAGQPESVKLLIQKGANVNAQGGEYKNALNAATIWGFWDIVMILLDNGAEPDCYRSEKPDEEWLCSMVNKCGRGARERYERVWEMKNPKHDVAK</sequence>
<dbReference type="PROSITE" id="PS50297">
    <property type="entry name" value="ANK_REP_REGION"/>
    <property type="match status" value="4"/>
</dbReference>
<feature type="repeat" description="ANK" evidence="3">
    <location>
        <begin position="1397"/>
        <end position="1429"/>
    </location>
</feature>
<feature type="compositionally biased region" description="Polar residues" evidence="4">
    <location>
        <begin position="26"/>
        <end position="35"/>
    </location>
</feature>
<dbReference type="SUPFAM" id="SSF48403">
    <property type="entry name" value="Ankyrin repeat"/>
    <property type="match status" value="2"/>
</dbReference>
<dbReference type="InterPro" id="IPR002110">
    <property type="entry name" value="Ankyrin_rpt"/>
</dbReference>
<dbReference type="EMBL" id="JPDN02000011">
    <property type="protein sequence ID" value="PON27217.1"/>
    <property type="molecule type" value="Genomic_DNA"/>
</dbReference>
<feature type="repeat" description="ANK" evidence="3">
    <location>
        <begin position="872"/>
        <end position="904"/>
    </location>
</feature>
<reference evidence="7 8" key="1">
    <citation type="journal article" date="2016" name="Genome Announc.">
        <title>Draft Whole-Genome Sequence of Trichoderma gamsii T6085, a Promising Biocontrol Agent of Fusarium Head Blight on Wheat.</title>
        <authorList>
            <person name="Baroncelli R."/>
            <person name="Zapparata A."/>
            <person name="Piaggeschi G."/>
            <person name="Sarrocco S."/>
            <person name="Vannacci G."/>
        </authorList>
    </citation>
    <scope>NUCLEOTIDE SEQUENCE [LARGE SCALE GENOMIC DNA]</scope>
    <source>
        <strain evidence="7 8">T6085</strain>
    </source>
</reference>
<dbReference type="PANTHER" id="PTHR24123:SF138">
    <property type="entry name" value="NACHT DOMAIN-CONTAINING PROTEIN"/>
    <property type="match status" value="1"/>
</dbReference>
<dbReference type="Gene3D" id="3.40.50.300">
    <property type="entry name" value="P-loop containing nucleotide triphosphate hydrolases"/>
    <property type="match status" value="1"/>
</dbReference>
<evidence type="ECO:0000313" key="7">
    <source>
        <dbReference type="EMBL" id="PON27217.1"/>
    </source>
</evidence>
<evidence type="ECO:0000313" key="8">
    <source>
        <dbReference type="Proteomes" id="UP000054821"/>
    </source>
</evidence>
<feature type="repeat" description="ANK" evidence="3">
    <location>
        <begin position="1018"/>
        <end position="1050"/>
    </location>
</feature>
<proteinExistence type="predicted"/>
<keyword evidence="2 3" id="KW-0040">ANK repeat</keyword>
<evidence type="ECO:0000256" key="1">
    <source>
        <dbReference type="ARBA" id="ARBA00022737"/>
    </source>
</evidence>